<name>A0A2A2GCK5_9BACT</name>
<feature type="transmembrane region" description="Helical" evidence="6">
    <location>
        <begin position="97"/>
        <end position="119"/>
    </location>
</feature>
<protein>
    <recommendedName>
        <fullName evidence="9">DUF423 domain-containing protein</fullName>
    </recommendedName>
</protein>
<comment type="caution">
    <text evidence="7">The sequence shown here is derived from an EMBL/GenBank/DDBJ whole genome shotgun (WGS) entry which is preliminary data.</text>
</comment>
<evidence type="ECO:0000313" key="7">
    <source>
        <dbReference type="EMBL" id="PAU94522.1"/>
    </source>
</evidence>
<dbReference type="RefSeq" id="WP_095606063.1">
    <property type="nucleotide sequence ID" value="NZ_NSKE01000004.1"/>
</dbReference>
<gene>
    <name evidence="7" type="ORF">CK503_06925</name>
</gene>
<feature type="transmembrane region" description="Helical" evidence="6">
    <location>
        <begin position="47"/>
        <end position="64"/>
    </location>
</feature>
<dbReference type="PANTHER" id="PTHR43461:SF1">
    <property type="entry name" value="TRANSMEMBRANE PROTEIN 256"/>
    <property type="match status" value="1"/>
</dbReference>
<dbReference type="Proteomes" id="UP000218831">
    <property type="component" value="Unassembled WGS sequence"/>
</dbReference>
<evidence type="ECO:0000256" key="5">
    <source>
        <dbReference type="ARBA" id="ARBA00023136"/>
    </source>
</evidence>
<keyword evidence="3 6" id="KW-0812">Transmembrane</keyword>
<keyword evidence="5 6" id="KW-0472">Membrane</keyword>
<dbReference type="Pfam" id="PF04241">
    <property type="entry name" value="DUF423"/>
    <property type="match status" value="1"/>
</dbReference>
<organism evidence="7 8">
    <name type="scientific">Fodinibius salipaludis</name>
    <dbReference type="NCBI Taxonomy" id="2032627"/>
    <lineage>
        <taxon>Bacteria</taxon>
        <taxon>Pseudomonadati</taxon>
        <taxon>Balneolota</taxon>
        <taxon>Balneolia</taxon>
        <taxon>Balneolales</taxon>
        <taxon>Balneolaceae</taxon>
        <taxon>Fodinibius</taxon>
    </lineage>
</organism>
<evidence type="ECO:0000256" key="1">
    <source>
        <dbReference type="ARBA" id="ARBA00004141"/>
    </source>
</evidence>
<comment type="similarity">
    <text evidence="2">Belongs to the UPF0382 family.</text>
</comment>
<evidence type="ECO:0000256" key="4">
    <source>
        <dbReference type="ARBA" id="ARBA00022989"/>
    </source>
</evidence>
<evidence type="ECO:0000313" key="8">
    <source>
        <dbReference type="Proteomes" id="UP000218831"/>
    </source>
</evidence>
<dbReference type="GO" id="GO:0005886">
    <property type="term" value="C:plasma membrane"/>
    <property type="evidence" value="ECO:0007669"/>
    <property type="project" value="TreeGrafter"/>
</dbReference>
<comment type="subcellular location">
    <subcellularLocation>
        <location evidence="1">Membrane</location>
        <topology evidence="1">Multi-pass membrane protein</topology>
    </subcellularLocation>
</comment>
<evidence type="ECO:0000256" key="2">
    <source>
        <dbReference type="ARBA" id="ARBA00009694"/>
    </source>
</evidence>
<dbReference type="EMBL" id="NSKE01000004">
    <property type="protein sequence ID" value="PAU94522.1"/>
    <property type="molecule type" value="Genomic_DNA"/>
</dbReference>
<evidence type="ECO:0008006" key="9">
    <source>
        <dbReference type="Google" id="ProtNLM"/>
    </source>
</evidence>
<feature type="transmembrane region" description="Helical" evidence="6">
    <location>
        <begin position="71"/>
        <end position="91"/>
    </location>
</feature>
<sequence>MQKLFLIIGSIAMTLAVGLGAFGAHGLKEILTDEMLDIFETGVKYHFYHAIGLLAVGLVAQLMPNSSLLQWSGWLMLAGIIIFSGSLYILSISGIRWMGAITPIGGLCFIVAWVLLAIASWQNL</sequence>
<accession>A0A2A2GCK5</accession>
<evidence type="ECO:0000256" key="6">
    <source>
        <dbReference type="SAM" id="Phobius"/>
    </source>
</evidence>
<keyword evidence="4 6" id="KW-1133">Transmembrane helix</keyword>
<dbReference type="InterPro" id="IPR006696">
    <property type="entry name" value="DUF423"/>
</dbReference>
<evidence type="ECO:0000256" key="3">
    <source>
        <dbReference type="ARBA" id="ARBA00022692"/>
    </source>
</evidence>
<proteinExistence type="inferred from homology"/>
<dbReference type="PANTHER" id="PTHR43461">
    <property type="entry name" value="TRANSMEMBRANE PROTEIN 256"/>
    <property type="match status" value="1"/>
</dbReference>
<reference evidence="7 8" key="1">
    <citation type="submission" date="2017-08" db="EMBL/GenBank/DDBJ databases">
        <title>Aliifodinibius alkalisoli sp. nov., isolated from saline alkaline soil.</title>
        <authorList>
            <person name="Liu D."/>
            <person name="Zhang G."/>
        </authorList>
    </citation>
    <scope>NUCLEOTIDE SEQUENCE [LARGE SCALE GENOMIC DNA]</scope>
    <source>
        <strain evidence="7 8">WN023</strain>
    </source>
</reference>
<dbReference type="OrthoDB" id="9802121at2"/>
<keyword evidence="8" id="KW-1185">Reference proteome</keyword>
<dbReference type="AlphaFoldDB" id="A0A2A2GCK5"/>